<dbReference type="AlphaFoldDB" id="A0A9X8CXY0"/>
<feature type="compositionally biased region" description="Acidic residues" evidence="1">
    <location>
        <begin position="61"/>
        <end position="72"/>
    </location>
</feature>
<dbReference type="Proteomes" id="UP000265619">
    <property type="component" value="Unassembled WGS sequence"/>
</dbReference>
<dbReference type="EMBL" id="QXMN01000222">
    <property type="protein sequence ID" value="RIX70566.1"/>
    <property type="molecule type" value="Genomic_DNA"/>
</dbReference>
<protein>
    <submittedName>
        <fullName evidence="2">Uncharacterized protein</fullName>
    </submittedName>
</protein>
<accession>A0A9X8CXY0</accession>
<evidence type="ECO:0000313" key="2">
    <source>
        <dbReference type="EMBL" id="RIX70566.1"/>
    </source>
</evidence>
<evidence type="ECO:0000313" key="3">
    <source>
        <dbReference type="Proteomes" id="UP000265619"/>
    </source>
</evidence>
<sequence length="109" mass="11129">MNIDHVLAGGEIVITADGAITGPSPVPTPDPDDLLTGGPRPSQDVLDTSALVLTLSSDSSNDTEDRIEDSMDEGAKSGPQEASAAIGIVPAAKVTYTDLPVSLQMKEGL</sequence>
<feature type="region of interest" description="Disordered" evidence="1">
    <location>
        <begin position="17"/>
        <end position="43"/>
    </location>
</feature>
<name>A0A9X8CXY0_9BURK</name>
<reference evidence="2 3" key="1">
    <citation type="submission" date="2018-09" db="EMBL/GenBank/DDBJ databases">
        <title>Acidovorax cavernicola nov. sp. isolated from Gruta de las Maravillas (Aracena, Spain).</title>
        <authorList>
            <person name="Jurado V."/>
            <person name="Gutierrez-Patricio S."/>
            <person name="Gonzalez-Pimentel J.L."/>
            <person name="Miller A.Z."/>
            <person name="Laiz L."/>
            <person name="Saiz-Jimenez C."/>
        </authorList>
    </citation>
    <scope>NUCLEOTIDE SEQUENCE [LARGE SCALE GENOMIC DNA]</scope>
    <source>
        <strain evidence="2 3">1011MAR4D40.2</strain>
    </source>
</reference>
<proteinExistence type="predicted"/>
<evidence type="ECO:0000256" key="1">
    <source>
        <dbReference type="SAM" id="MobiDB-lite"/>
    </source>
</evidence>
<gene>
    <name evidence="2" type="ORF">D3H34_32695</name>
</gene>
<comment type="caution">
    <text evidence="2">The sequence shown here is derived from an EMBL/GenBank/DDBJ whole genome shotgun (WGS) entry which is preliminary data.</text>
</comment>
<keyword evidence="3" id="KW-1185">Reference proteome</keyword>
<feature type="region of interest" description="Disordered" evidence="1">
    <location>
        <begin position="55"/>
        <end position="82"/>
    </location>
</feature>
<organism evidence="2 3">
    <name type="scientific">Acidovorax cavernicola</name>
    <dbReference type="NCBI Taxonomy" id="1675792"/>
    <lineage>
        <taxon>Bacteria</taxon>
        <taxon>Pseudomonadati</taxon>
        <taxon>Pseudomonadota</taxon>
        <taxon>Betaproteobacteria</taxon>
        <taxon>Burkholderiales</taxon>
        <taxon>Comamonadaceae</taxon>
        <taxon>Acidovorax</taxon>
    </lineage>
</organism>